<feature type="transmembrane region" description="Helical" evidence="5">
    <location>
        <begin position="233"/>
        <end position="255"/>
    </location>
</feature>
<dbReference type="GO" id="GO:0005777">
    <property type="term" value="C:peroxisome"/>
    <property type="evidence" value="ECO:0007669"/>
    <property type="project" value="UniProtKB-SubCell"/>
</dbReference>
<dbReference type="Pfam" id="PF00501">
    <property type="entry name" value="AMP-binding"/>
    <property type="match status" value="1"/>
</dbReference>
<keyword evidence="5" id="KW-0812">Transmembrane</keyword>
<feature type="domain" description="AMP-dependent synthetase/ligase" evidence="6">
    <location>
        <begin position="32"/>
        <end position="271"/>
    </location>
</feature>
<dbReference type="InterPro" id="IPR000873">
    <property type="entry name" value="AMP-dep_synth/lig_dom"/>
</dbReference>
<organism evidence="7 8">
    <name type="scientific">Ignelater luminosus</name>
    <name type="common">Cucubano</name>
    <name type="synonym">Pyrophorus luminosus</name>
    <dbReference type="NCBI Taxonomy" id="2038154"/>
    <lineage>
        <taxon>Eukaryota</taxon>
        <taxon>Metazoa</taxon>
        <taxon>Ecdysozoa</taxon>
        <taxon>Arthropoda</taxon>
        <taxon>Hexapoda</taxon>
        <taxon>Insecta</taxon>
        <taxon>Pterygota</taxon>
        <taxon>Neoptera</taxon>
        <taxon>Endopterygota</taxon>
        <taxon>Coleoptera</taxon>
        <taxon>Polyphaga</taxon>
        <taxon>Elateriformia</taxon>
        <taxon>Elateroidea</taxon>
        <taxon>Elateridae</taxon>
        <taxon>Agrypninae</taxon>
        <taxon>Pyrophorini</taxon>
        <taxon>Ignelater</taxon>
    </lineage>
</organism>
<dbReference type="OrthoDB" id="10253869at2759"/>
<comment type="similarity">
    <text evidence="2">Belongs to the ATP-dependent AMP-binding enzyme family.</text>
</comment>
<dbReference type="InterPro" id="IPR020845">
    <property type="entry name" value="AMP-binding_CS"/>
</dbReference>
<reference evidence="7" key="1">
    <citation type="submission" date="2019-08" db="EMBL/GenBank/DDBJ databases">
        <title>The genome of the North American firefly Photinus pyralis.</title>
        <authorList>
            <consortium name="Photinus pyralis genome working group"/>
            <person name="Fallon T.R."/>
            <person name="Sander Lower S.E."/>
            <person name="Weng J.-K."/>
        </authorList>
    </citation>
    <scope>NUCLEOTIDE SEQUENCE</scope>
    <source>
        <strain evidence="7">TRF0915ILg1</strain>
        <tissue evidence="7">Whole body</tissue>
    </source>
</reference>
<evidence type="ECO:0000256" key="4">
    <source>
        <dbReference type="ARBA" id="ARBA00023140"/>
    </source>
</evidence>
<sequence>MVASKGNNNDKIITIPELDHVPNPRGLGYLFFTNMEKNKDKIAQIDAITGDKDTFGAFRQRCIRTAITLRSRGLTSNDIIAVFAANHLNCFVPTISSLFIGIKPVPLDPNLSLNDTIYLLKQINPKIVFVAPEAVELMENAVKELTGNVEIVVFGETDQYTPFSEFLRPKEEENSFEPVSPEDLKETALMFFSSGTSGFPKCVCVSHFAFMKQIYNTIDFGFDLSMSFLNSSIYWLVIANFYGALAVTGKTRLFLPKFDAKVVWKKIHEYK</sequence>
<evidence type="ECO:0000313" key="8">
    <source>
        <dbReference type="Proteomes" id="UP000801492"/>
    </source>
</evidence>
<evidence type="ECO:0000256" key="5">
    <source>
        <dbReference type="SAM" id="Phobius"/>
    </source>
</evidence>
<evidence type="ECO:0000256" key="1">
    <source>
        <dbReference type="ARBA" id="ARBA00004275"/>
    </source>
</evidence>
<evidence type="ECO:0000256" key="2">
    <source>
        <dbReference type="ARBA" id="ARBA00006432"/>
    </source>
</evidence>
<dbReference type="GO" id="GO:0016405">
    <property type="term" value="F:CoA-ligase activity"/>
    <property type="evidence" value="ECO:0007669"/>
    <property type="project" value="TreeGrafter"/>
</dbReference>
<gene>
    <name evidence="7" type="ORF">ILUMI_19216</name>
</gene>
<evidence type="ECO:0000256" key="3">
    <source>
        <dbReference type="ARBA" id="ARBA00022598"/>
    </source>
</evidence>
<name>A0A8K0CMT6_IGNLU</name>
<dbReference type="Gene3D" id="3.40.50.12780">
    <property type="entry name" value="N-terminal domain of ligase-like"/>
    <property type="match status" value="1"/>
</dbReference>
<keyword evidence="4" id="KW-0576">Peroxisome</keyword>
<dbReference type="PROSITE" id="PS00455">
    <property type="entry name" value="AMP_BINDING"/>
    <property type="match status" value="1"/>
</dbReference>
<evidence type="ECO:0000259" key="6">
    <source>
        <dbReference type="Pfam" id="PF00501"/>
    </source>
</evidence>
<dbReference type="InterPro" id="IPR042099">
    <property type="entry name" value="ANL_N_sf"/>
</dbReference>
<keyword evidence="3" id="KW-0436">Ligase</keyword>
<protein>
    <recommendedName>
        <fullName evidence="6">AMP-dependent synthetase/ligase domain-containing protein</fullName>
    </recommendedName>
</protein>
<keyword evidence="8" id="KW-1185">Reference proteome</keyword>
<evidence type="ECO:0000313" key="7">
    <source>
        <dbReference type="EMBL" id="KAF2886957.1"/>
    </source>
</evidence>
<keyword evidence="5" id="KW-0472">Membrane</keyword>
<accession>A0A8K0CMT6</accession>
<dbReference type="SUPFAM" id="SSF56801">
    <property type="entry name" value="Acetyl-CoA synthetase-like"/>
    <property type="match status" value="1"/>
</dbReference>
<dbReference type="AlphaFoldDB" id="A0A8K0CMT6"/>
<dbReference type="PANTHER" id="PTHR24096">
    <property type="entry name" value="LONG-CHAIN-FATTY-ACID--COA LIGASE"/>
    <property type="match status" value="1"/>
</dbReference>
<dbReference type="PANTHER" id="PTHR24096:SF149">
    <property type="entry name" value="AMP-BINDING DOMAIN-CONTAINING PROTEIN-RELATED"/>
    <property type="match status" value="1"/>
</dbReference>
<comment type="subcellular location">
    <subcellularLocation>
        <location evidence="1">Peroxisome</location>
    </subcellularLocation>
</comment>
<keyword evidence="5" id="KW-1133">Transmembrane helix</keyword>
<comment type="caution">
    <text evidence="7">The sequence shown here is derived from an EMBL/GenBank/DDBJ whole genome shotgun (WGS) entry which is preliminary data.</text>
</comment>
<dbReference type="EMBL" id="VTPC01085827">
    <property type="protein sequence ID" value="KAF2886957.1"/>
    <property type="molecule type" value="Genomic_DNA"/>
</dbReference>
<proteinExistence type="inferred from homology"/>
<dbReference type="Proteomes" id="UP000801492">
    <property type="component" value="Unassembled WGS sequence"/>
</dbReference>
<feature type="non-terminal residue" evidence="7">
    <location>
        <position position="271"/>
    </location>
</feature>